<evidence type="ECO:0000256" key="1">
    <source>
        <dbReference type="SAM" id="MobiDB-lite"/>
    </source>
</evidence>
<protein>
    <submittedName>
        <fullName evidence="3">DUF4230 domain-containing protein</fullName>
    </submittedName>
</protein>
<keyword evidence="2" id="KW-0732">Signal</keyword>
<feature type="signal peptide" evidence="2">
    <location>
        <begin position="1"/>
        <end position="19"/>
    </location>
</feature>
<accession>A0ABR7HLS7</accession>
<keyword evidence="4" id="KW-1185">Reference proteome</keyword>
<evidence type="ECO:0000256" key="2">
    <source>
        <dbReference type="SAM" id="SignalP"/>
    </source>
</evidence>
<dbReference type="EMBL" id="JACOPS010000003">
    <property type="protein sequence ID" value="MBC5728496.1"/>
    <property type="molecule type" value="Genomic_DNA"/>
</dbReference>
<dbReference type="Proteomes" id="UP000636755">
    <property type="component" value="Unassembled WGS sequence"/>
</dbReference>
<feature type="chain" id="PRO_5047012871" evidence="2">
    <location>
        <begin position="20"/>
        <end position="226"/>
    </location>
</feature>
<evidence type="ECO:0000313" key="4">
    <source>
        <dbReference type="Proteomes" id="UP000636755"/>
    </source>
</evidence>
<feature type="compositionally biased region" description="Basic and acidic residues" evidence="1">
    <location>
        <begin position="206"/>
        <end position="217"/>
    </location>
</feature>
<dbReference type="InterPro" id="IPR025324">
    <property type="entry name" value="DUF4230"/>
</dbReference>
<dbReference type="RefSeq" id="WP_186935605.1">
    <property type="nucleotide sequence ID" value="NZ_JACOPS010000003.1"/>
</dbReference>
<name>A0ABR7HLS7_9FIRM</name>
<dbReference type="Pfam" id="PF14014">
    <property type="entry name" value="DUF4230"/>
    <property type="match status" value="1"/>
</dbReference>
<reference evidence="3 4" key="1">
    <citation type="submission" date="2020-08" db="EMBL/GenBank/DDBJ databases">
        <title>Genome public.</title>
        <authorList>
            <person name="Liu C."/>
            <person name="Sun Q."/>
        </authorList>
    </citation>
    <scope>NUCLEOTIDE SEQUENCE [LARGE SCALE GENOMIC DNA]</scope>
    <source>
        <strain evidence="3 4">NSJ-71</strain>
    </source>
</reference>
<sequence>MKKILALVLSVLTILSCTACGVKEAEETKTNNTAPKISQMKSICELAVMECYYHNVAKFTEKDASGWWLWKKDKHFWIEYNGKVKLGIDASLVTMEINDNEITITMPPATVQSCTIYESSLSKDSYIVDANSADITAEDEVKAFNEAQTKLEETAAADTSLLSEAQTRAQTLLEDYIKNIGNSVGKEYIINWKYLDSNGNLTSKTETAENKTEESQVEKTTTASTE</sequence>
<organism evidence="3 4">
    <name type="scientific">Ruminococcus intestinalis</name>
    <dbReference type="NCBI Taxonomy" id="2763066"/>
    <lineage>
        <taxon>Bacteria</taxon>
        <taxon>Bacillati</taxon>
        <taxon>Bacillota</taxon>
        <taxon>Clostridia</taxon>
        <taxon>Eubacteriales</taxon>
        <taxon>Oscillospiraceae</taxon>
        <taxon>Ruminococcus</taxon>
    </lineage>
</organism>
<comment type="caution">
    <text evidence="3">The sequence shown here is derived from an EMBL/GenBank/DDBJ whole genome shotgun (WGS) entry which is preliminary data.</text>
</comment>
<feature type="region of interest" description="Disordered" evidence="1">
    <location>
        <begin position="204"/>
        <end position="226"/>
    </location>
</feature>
<proteinExistence type="predicted"/>
<dbReference type="PROSITE" id="PS51257">
    <property type="entry name" value="PROKAR_LIPOPROTEIN"/>
    <property type="match status" value="1"/>
</dbReference>
<evidence type="ECO:0000313" key="3">
    <source>
        <dbReference type="EMBL" id="MBC5728496.1"/>
    </source>
</evidence>
<gene>
    <name evidence="3" type="ORF">H8R91_08190</name>
</gene>